<dbReference type="Gene3D" id="1.20.5.690">
    <property type="entry name" value="Importin-alpha, importin-beta-binding domain"/>
    <property type="match status" value="1"/>
</dbReference>
<dbReference type="FunFam" id="1.20.5.690:FF:000002">
    <property type="entry name" value="Importin subunit alpha"/>
    <property type="match status" value="1"/>
</dbReference>
<evidence type="ECO:0000256" key="6">
    <source>
        <dbReference type="PROSITE-ProRule" id="PRU00259"/>
    </source>
</evidence>
<dbReference type="PROSITE" id="PS51214">
    <property type="entry name" value="IBB"/>
    <property type="match status" value="1"/>
</dbReference>
<evidence type="ECO:0000259" key="8">
    <source>
        <dbReference type="PROSITE" id="PS51214"/>
    </source>
</evidence>
<name>A0A6D2KVR1_9BRAS</name>
<dbReference type="Gene3D" id="1.25.10.10">
    <property type="entry name" value="Leucine-rich Repeat Variant"/>
    <property type="match status" value="1"/>
</dbReference>
<dbReference type="InterPro" id="IPR000225">
    <property type="entry name" value="Armadillo"/>
</dbReference>
<dbReference type="GO" id="GO:0006606">
    <property type="term" value="P:protein import into nucleus"/>
    <property type="evidence" value="ECO:0007669"/>
    <property type="project" value="InterPro"/>
</dbReference>
<dbReference type="SMART" id="SM00185">
    <property type="entry name" value="ARM"/>
    <property type="match status" value="8"/>
</dbReference>
<comment type="caution">
    <text evidence="9">The sequence shown here is derived from an EMBL/GenBank/DDBJ whole genome shotgun (WGS) entry which is preliminary data.</text>
</comment>
<dbReference type="Proteomes" id="UP000467841">
    <property type="component" value="Unassembled WGS sequence"/>
</dbReference>
<dbReference type="InterPro" id="IPR011989">
    <property type="entry name" value="ARM-like"/>
</dbReference>
<dbReference type="InterPro" id="IPR002652">
    <property type="entry name" value="Importin-a_IBB"/>
</dbReference>
<evidence type="ECO:0000256" key="7">
    <source>
        <dbReference type="SAM" id="MobiDB-lite"/>
    </source>
</evidence>
<dbReference type="PIRSF" id="PIRSF005673">
    <property type="entry name" value="Importin_alpha"/>
    <property type="match status" value="1"/>
</dbReference>
<dbReference type="PANTHER" id="PTHR23316">
    <property type="entry name" value="IMPORTIN ALPHA"/>
    <property type="match status" value="1"/>
</dbReference>
<dbReference type="Pfam" id="PF16186">
    <property type="entry name" value="Arm_3"/>
    <property type="match status" value="1"/>
</dbReference>
<keyword evidence="2 5" id="KW-0813">Transport</keyword>
<organism evidence="9 10">
    <name type="scientific">Microthlaspi erraticum</name>
    <dbReference type="NCBI Taxonomy" id="1685480"/>
    <lineage>
        <taxon>Eukaryota</taxon>
        <taxon>Viridiplantae</taxon>
        <taxon>Streptophyta</taxon>
        <taxon>Embryophyta</taxon>
        <taxon>Tracheophyta</taxon>
        <taxon>Spermatophyta</taxon>
        <taxon>Magnoliopsida</taxon>
        <taxon>eudicotyledons</taxon>
        <taxon>Gunneridae</taxon>
        <taxon>Pentapetalae</taxon>
        <taxon>rosids</taxon>
        <taxon>malvids</taxon>
        <taxon>Brassicales</taxon>
        <taxon>Brassicaceae</taxon>
        <taxon>Coluteocarpeae</taxon>
        <taxon>Microthlaspi</taxon>
    </lineage>
</organism>
<feature type="repeat" description="ARM" evidence="6">
    <location>
        <begin position="118"/>
        <end position="161"/>
    </location>
</feature>
<feature type="compositionally biased region" description="Polar residues" evidence="7">
    <location>
        <begin position="53"/>
        <end position="67"/>
    </location>
</feature>
<keyword evidence="10" id="KW-1185">Reference proteome</keyword>
<dbReference type="InterPro" id="IPR036975">
    <property type="entry name" value="Importin-a_IBB_sf"/>
</dbReference>
<evidence type="ECO:0000256" key="2">
    <source>
        <dbReference type="ARBA" id="ARBA00022448"/>
    </source>
</evidence>
<dbReference type="InterPro" id="IPR032413">
    <property type="entry name" value="Arm_3"/>
</dbReference>
<keyword evidence="4 5" id="KW-0653">Protein transport</keyword>
<feature type="region of interest" description="Disordered" evidence="7">
    <location>
        <begin position="500"/>
        <end position="536"/>
    </location>
</feature>
<dbReference type="InterPro" id="IPR016024">
    <property type="entry name" value="ARM-type_fold"/>
</dbReference>
<dbReference type="GO" id="GO:0061608">
    <property type="term" value="F:nuclear import signal receptor activity"/>
    <property type="evidence" value="ECO:0007669"/>
    <property type="project" value="InterPro"/>
</dbReference>
<feature type="compositionally biased region" description="Polar residues" evidence="7">
    <location>
        <begin position="513"/>
        <end position="528"/>
    </location>
</feature>
<feature type="compositionally biased region" description="Acidic residues" evidence="7">
    <location>
        <begin position="500"/>
        <end position="510"/>
    </location>
</feature>
<keyword evidence="3" id="KW-0677">Repeat</keyword>
<dbReference type="EMBL" id="CACVBM020001629">
    <property type="protein sequence ID" value="CAA7056175.1"/>
    <property type="molecule type" value="Genomic_DNA"/>
</dbReference>
<reference evidence="9" key="1">
    <citation type="submission" date="2020-01" db="EMBL/GenBank/DDBJ databases">
        <authorList>
            <person name="Mishra B."/>
        </authorList>
    </citation>
    <scope>NUCLEOTIDE SEQUENCE [LARGE SCALE GENOMIC DNA]</scope>
</reference>
<comment type="similarity">
    <text evidence="1 5">Belongs to the importin alpha family.</text>
</comment>
<dbReference type="Pfam" id="PF00514">
    <property type="entry name" value="Arm"/>
    <property type="match status" value="8"/>
</dbReference>
<evidence type="ECO:0000313" key="9">
    <source>
        <dbReference type="EMBL" id="CAA7056175.1"/>
    </source>
</evidence>
<proteinExistence type="inferred from homology"/>
<evidence type="ECO:0000256" key="3">
    <source>
        <dbReference type="ARBA" id="ARBA00022737"/>
    </source>
</evidence>
<evidence type="ECO:0000256" key="1">
    <source>
        <dbReference type="ARBA" id="ARBA00010394"/>
    </source>
</evidence>
<feature type="region of interest" description="Disordered" evidence="7">
    <location>
        <begin position="1"/>
        <end position="67"/>
    </location>
</feature>
<dbReference type="OrthoDB" id="29145at2759"/>
<dbReference type="PROSITE" id="PS50176">
    <property type="entry name" value="ARM_REPEAT"/>
    <property type="match status" value="3"/>
</dbReference>
<dbReference type="FunFam" id="1.25.10.10:FF:000040">
    <property type="entry name" value="Importin subunit alpha"/>
    <property type="match status" value="1"/>
</dbReference>
<gene>
    <name evidence="9" type="ORF">MERR_LOCUS43411</name>
</gene>
<feature type="compositionally biased region" description="Basic and acidic residues" evidence="7">
    <location>
        <begin position="7"/>
        <end position="46"/>
    </location>
</feature>
<protein>
    <recommendedName>
        <fullName evidence="5">Importin subunit alpha</fullName>
    </recommendedName>
</protein>
<sequence>MSLKPSTRTEVRRNRYKVSVDADEGRRRREDNMVEIRKNKREENLQKKRREIPTTSMASGTQQGQDVLSSSQRLEKLAQMVAGVMSEDGNVQLEATTAIRKLLSIERSPPIDDVIQSGVVPRIVQFLSRDDFVQLQFEAAWALTNIASGTSENTNVIVESGAVPAFVKLLSSGNEEVREQAVWALGNVAGDSPKCRDYVLSCEAMMPLLAQFNENAKLSMLRNATWTLSNFCRGKPQPHFEQTNPCLLVLERLLHSTDEEVLTDALWALSYLSDGENERIQTVIDSGVIPRLVQHLTHPTPAVLIPALRTIGNIVTGDDTQTQAVLSNQALPGLLHLLTNTHKRSIKKEACWTISNITAGNASQIQEVIQAGIMQPLIHLLQHGEFETKKEAVWAISNATSGGTHDQIKFLVNQGCIKPLCDLLACPDPRVVTVAMEGLENILKVGEVDKSLGNTGDDNLYAQMIDDAEGLEKIENLQSHDNHEIYEKAVKLLESYWAGEDEDDEPDYDATDNNQSSGFQFGNQSGNAPTGGFKFG</sequence>
<feature type="repeat" description="ARM" evidence="6">
    <location>
        <begin position="329"/>
        <end position="372"/>
    </location>
</feature>
<dbReference type="AlphaFoldDB" id="A0A6D2KVR1"/>
<evidence type="ECO:0000256" key="5">
    <source>
        <dbReference type="PIRNR" id="PIRNR005673"/>
    </source>
</evidence>
<feature type="repeat" description="ARM" evidence="6">
    <location>
        <begin position="161"/>
        <end position="189"/>
    </location>
</feature>
<accession>A0A6D2KVR1</accession>
<dbReference type="GO" id="GO:0005737">
    <property type="term" value="C:cytoplasm"/>
    <property type="evidence" value="ECO:0007669"/>
    <property type="project" value="InterPro"/>
</dbReference>
<feature type="domain" description="IBB" evidence="8">
    <location>
        <begin position="1"/>
        <end position="59"/>
    </location>
</feature>
<dbReference type="Pfam" id="PF01749">
    <property type="entry name" value="IBB"/>
    <property type="match status" value="1"/>
</dbReference>
<evidence type="ECO:0000256" key="4">
    <source>
        <dbReference type="ARBA" id="ARBA00022927"/>
    </source>
</evidence>
<dbReference type="SUPFAM" id="SSF48371">
    <property type="entry name" value="ARM repeat"/>
    <property type="match status" value="1"/>
</dbReference>
<dbReference type="InterPro" id="IPR024931">
    <property type="entry name" value="Importin_alpha"/>
</dbReference>
<evidence type="ECO:0000313" key="10">
    <source>
        <dbReference type="Proteomes" id="UP000467841"/>
    </source>
</evidence>